<dbReference type="Gene3D" id="2.30.110.10">
    <property type="entry name" value="Electron Transport, Fmn-binding Protein, Chain A"/>
    <property type="match status" value="1"/>
</dbReference>
<reference evidence="2 3" key="1">
    <citation type="submission" date="2015-08" db="EMBL/GenBank/DDBJ databases">
        <title>Genome sequence of the pristinamycin over-producing bacterium Streptomyces pristinaespiralis HCCB10218.</title>
        <authorList>
            <person name="Tian J."/>
            <person name="Yang J."/>
            <person name="Li L."/>
            <person name="Ruan L."/>
            <person name="Wei W."/>
            <person name="Zheng G."/>
            <person name="Wei Z."/>
            <person name="Yang S."/>
            <person name="Ge M."/>
            <person name="Jiang W."/>
            <person name="Lu Y."/>
        </authorList>
    </citation>
    <scope>NUCLEOTIDE SEQUENCE [LARGE SCALE GENOMIC DNA]</scope>
    <source>
        <strain evidence="2 3">HCCB 10218</strain>
    </source>
</reference>
<proteinExistence type="predicted"/>
<keyword evidence="1" id="KW-0560">Oxidoreductase</keyword>
<dbReference type="GO" id="GO:0042602">
    <property type="term" value="F:riboflavin reductase (NADPH) activity"/>
    <property type="evidence" value="ECO:0007669"/>
    <property type="project" value="TreeGrafter"/>
</dbReference>
<dbReference type="InterPro" id="IPR050268">
    <property type="entry name" value="NADH-dep_flavin_reductase"/>
</dbReference>
<organism evidence="2">
    <name type="scientific">Streptomyces pristinaespiralis</name>
    <dbReference type="NCBI Taxonomy" id="38300"/>
    <lineage>
        <taxon>Bacteria</taxon>
        <taxon>Bacillati</taxon>
        <taxon>Actinomycetota</taxon>
        <taxon>Actinomycetes</taxon>
        <taxon>Kitasatosporales</taxon>
        <taxon>Streptomycetaceae</taxon>
        <taxon>Streptomyces</taxon>
    </lineage>
</organism>
<accession>A0A0M4DLL7</accession>
<dbReference type="SUPFAM" id="SSF50475">
    <property type="entry name" value="FMN-binding split barrel"/>
    <property type="match status" value="1"/>
</dbReference>
<dbReference type="Proteomes" id="UP000060513">
    <property type="component" value="Chromosome"/>
</dbReference>
<protein>
    <submittedName>
        <fullName evidence="2">Flavin oxidoreductase</fullName>
    </submittedName>
</protein>
<dbReference type="AlphaFoldDB" id="A0A0M4DLL7"/>
<dbReference type="OrthoDB" id="3176898at2"/>
<dbReference type="KEGG" id="spri:SPRI_6566"/>
<dbReference type="PANTHER" id="PTHR30466">
    <property type="entry name" value="FLAVIN REDUCTASE"/>
    <property type="match status" value="1"/>
</dbReference>
<dbReference type="GeneID" id="97232388"/>
<evidence type="ECO:0000313" key="3">
    <source>
        <dbReference type="Proteomes" id="UP000060513"/>
    </source>
</evidence>
<dbReference type="InterPro" id="IPR012349">
    <property type="entry name" value="Split_barrel_FMN-bd"/>
</dbReference>
<dbReference type="RefSeq" id="WP_037775404.1">
    <property type="nucleotide sequence ID" value="NZ_CP011340.1"/>
</dbReference>
<dbReference type="STRING" id="38300.SPRI_6566"/>
<name>A0A0M4DLL7_STRPR</name>
<dbReference type="PANTHER" id="PTHR30466:SF15">
    <property type="entry name" value="POSSIBLE OXIDOREDUCTASE"/>
    <property type="match status" value="1"/>
</dbReference>
<evidence type="ECO:0000313" key="2">
    <source>
        <dbReference type="EMBL" id="ALC24872.1"/>
    </source>
</evidence>
<dbReference type="Pfam" id="PF01613">
    <property type="entry name" value="Flavin_Reduct"/>
    <property type="match status" value="1"/>
</dbReference>
<dbReference type="SMART" id="SM00903">
    <property type="entry name" value="Flavin_Reduct"/>
    <property type="match status" value="1"/>
</dbReference>
<sequence>MVDVKGFTDLLDPPVYVVTAAADGRRAGCLVGFASQSSLSPVRFVVWLSKVNHTYRVASRAPYLGVHLLGRDQHGLARLFGGESGDDVDKFGPARWEPGAHGVPVLADACAWFIGRVEERADWGDHVGFCLTPVDTAAEPLPRGDVLRLSDVIGLSPGHPAP</sequence>
<dbReference type="PATRIC" id="fig|38300.4.peg.6867"/>
<evidence type="ECO:0000256" key="1">
    <source>
        <dbReference type="ARBA" id="ARBA00023002"/>
    </source>
</evidence>
<dbReference type="GO" id="GO:0010181">
    <property type="term" value="F:FMN binding"/>
    <property type="evidence" value="ECO:0007669"/>
    <property type="project" value="InterPro"/>
</dbReference>
<dbReference type="InterPro" id="IPR002563">
    <property type="entry name" value="Flavin_Rdtase-like_dom"/>
</dbReference>
<dbReference type="EMBL" id="CP011340">
    <property type="protein sequence ID" value="ALC24872.1"/>
    <property type="molecule type" value="Genomic_DNA"/>
</dbReference>
<gene>
    <name evidence="2" type="ORF">SPRI_6566</name>
</gene>